<evidence type="ECO:0000256" key="1">
    <source>
        <dbReference type="SAM" id="MobiDB-lite"/>
    </source>
</evidence>
<feature type="compositionally biased region" description="Low complexity" evidence="1">
    <location>
        <begin position="1275"/>
        <end position="1287"/>
    </location>
</feature>
<feature type="compositionally biased region" description="Polar residues" evidence="1">
    <location>
        <begin position="2134"/>
        <end position="2155"/>
    </location>
</feature>
<feature type="compositionally biased region" description="Polar residues" evidence="1">
    <location>
        <begin position="1288"/>
        <end position="1298"/>
    </location>
</feature>
<sequence>MGCKASTVRNSESSHDSRTASPGVSSSPNTNASTRYMPKNLTSTSPYRSNRKEDNGEANGSYTRDGGLSHTQYVDAQDDDPFATLSQEMVNQSDSDLTRCVFPTGKRWGDMPGLPCHSLDPAFPRVAEDVVRGNDHTAVAHQRKGTAESHFDPLPIPNVAQLQECAGTRVANSSLPSRTITVDSRDCSAIFRAGIDVHDKTDSVQAAKEYQQHVQARRSTEAAHTKRRQLEEFDPVRPVDSFNVTHRGLLGRCWDRRAPELALISFAYAMEAALQAAEETHLGRTTTSPPPGAETERDEHPFASPRVPLTPLSHTTGHLPGVAGSRGPSQAMPGSPRGCSLGGRRVPRRSHWFSVSCDTTYPPAKGSDLGNEAGMTVSSFYMSSGVASPIMTWPCPSGSRLPLSASLPALNWAGIAPLRSKSKPFMATEASSPVIYGGTTEGLSDEEDGGTAQPRQPLTPEQISALSMEKRGQYYNDFLARDPRFMGIKDCFAFRLADGVGEDPSTKFLRKRNLEPAPGVVARQWNRVEFVHPTLHTLIRAVAMTHGMTLNASQLEMLQRQAGGAMAEMPSRASFSQYLLSHTENRSFSRGGGSLNTSFLSQPDKPQSTSDTPGSYTNNSLLSPPRSYNHHPGKSGRSKADLFAATRFPEDSILSLALGIPRSRLPQLMGASLPPQLGTVSRSNSSPALAAAPNVSRDGDGGPAAYPGLSGTPHGSFACAGSDGSVLVALSVSSFSVSIDPLRWQENCYIRYPVNMNASNKASRHACGEGIVTDIMYGGVMFVEASSATAAKELQTLLASMTWTEGRTLDGVVGDVRKHLIALHGNRSKLRQATAPPRRTTAETETAFDAGTQTRHGSGVQQQQQQQAEEEKSHQYRICRRIGGRPMRDAVELQEISYFFDDFEVREECVTLSLPIQPVDATAARGAAVGPGGSTDRPAIFESRHTCNGSSLVADPDVSRPFSCVASVWVKLPVIAAVLRTWGLHLLSNPEFAQPTALFLQRYAGIAPALQPTVLGSFCNDGDTPSEEVDDDVDYLFFESGDASFTAPPAAADEATHPQPAPRIPEFNRFYASMPSTSSSTTGDPHASHPSTEARVQRRQSEDRDVPHVSCSPAKMHKSSSTALDVHDASGAVAEKQSLKKPSEETHDSLGLKNHSQDTLKDEAMHLADSVNSCWTVPGGTSGGGRQHSSVSSSIDTQDNKHVVARPSGAARESSKRTLRTSRCRSGSNKAGRKRAANLRSVSTYPVTQCNSPHSPGTGTRPQSRRNDPDGERGSQSSASSCSSPSSPTVTKEGTNDYQGNLSSLLTSCCNTPCLHGNPSPQSAYQKLLGKRLRGSTGAPSPSSPAESGKKAIVSHVPTTPLLTEAGRFAMPLSLRALNAEEELAPIAVTRAESSPMATTVSPASTATAVASGKAAGRHVSKVSLYSSHSPKEPQTCLTTANSSGNNGSAETPSAHAGKTTVTPSTELKTVARAAVKVPAKRLPPRKGGRVATRARTTATLTATTTKGVTSAEPPVIMTTKLKGAMTTSTRGKVARAGKMEPVLVKQAQTSVTHSVATVEPAYQLLLSPVTSLSTREIVVNSAKASSGLHATEDEEEELWRMVMLEVKAQQQELEDLRQACRDAEDVGKQRQDMLRLLNRILLPHTSPQELDCVLLYLRTALYEPEDIPHGRLFLPQPSWLPMLAAIWTAPANRIRTVEIAAELTWLDIPRLGLVAGLLYHQYASGPLEELIIRADKLLGSPQETAMLPKNYSSDADLVDDTAVRPKKFRLLTGRFRKSRRSTGKGNSAGVDRSSNSTLHFTTELDQVTSGFPPGCPPFIITPEEARDTLWLLLCSVAANTTAPTFRMVLRGLPAGEVSGAGRVRHHAKARTPSTRLASLFSGAAARFRHEDGDTQLLLKSRSMLLDNFVVCPGSPLLTGRDAHSHVRQSDSSGVGANVTHNSTAYDEGQLCYTNGSVRLDEDETAASSSISAQRTGNVSLQNSPVLAMSLTTATMGGIGEAACLPDQHGCDPNNTFTAVRPIVTPTQCTGEMSAGVVNGGGSDGFIRAVEAVQTHQHSVQLHRAWMRNGNCVEERPFYQLLVHRRGAAEGTTAAAQNDPNGAASKPTLWSAYPNIPCHHPPHSGTRFDGEPDGQQSLQEAVSQSATLATATSEAPSQQRQSSPSPSPPHHFPCSDFVHGLRTAADEQVALQSEAAALRERAGDIWEALRKSVKHHNELQMETHQKTMKRNGGSGSPSSPPPPPVRQIVLEY</sequence>
<feature type="compositionally biased region" description="Polar residues" evidence="1">
    <location>
        <begin position="1187"/>
        <end position="1197"/>
    </location>
</feature>
<protein>
    <submittedName>
        <fullName evidence="2">Uncharacterized protein</fullName>
    </submittedName>
</protein>
<organism evidence="2 3">
    <name type="scientific">Leishmania panamensis</name>
    <dbReference type="NCBI Taxonomy" id="5679"/>
    <lineage>
        <taxon>Eukaryota</taxon>
        <taxon>Discoba</taxon>
        <taxon>Euglenozoa</taxon>
        <taxon>Kinetoplastea</taxon>
        <taxon>Metakinetoplastina</taxon>
        <taxon>Trypanosomatida</taxon>
        <taxon>Trypanosomatidae</taxon>
        <taxon>Leishmaniinae</taxon>
        <taxon>Leishmania</taxon>
        <taxon>Leishmania guyanensis species complex</taxon>
    </lineage>
</organism>
<dbReference type="VEuPathDB" id="TriTrypDB:LPMP_161230"/>
<feature type="compositionally biased region" description="Polar residues" evidence="1">
    <location>
        <begin position="1240"/>
        <end position="1262"/>
    </location>
</feature>
<feature type="compositionally biased region" description="Polar residues" evidence="1">
    <location>
        <begin position="1074"/>
        <end position="1083"/>
    </location>
</feature>
<feature type="compositionally biased region" description="Low complexity" evidence="1">
    <location>
        <begin position="1335"/>
        <end position="1347"/>
    </location>
</feature>
<dbReference type="RefSeq" id="XP_010697651.1">
    <property type="nucleotide sequence ID" value="XM_010699349.1"/>
</dbReference>
<feature type="region of interest" description="Disordered" evidence="1">
    <location>
        <begin position="1332"/>
        <end position="1353"/>
    </location>
</feature>
<dbReference type="GeneID" id="22573702"/>
<keyword evidence="3" id="KW-1185">Reference proteome</keyword>
<feature type="compositionally biased region" description="Basic and acidic residues" evidence="1">
    <location>
        <begin position="2216"/>
        <end position="2225"/>
    </location>
</feature>
<feature type="region of interest" description="Disordered" evidence="1">
    <location>
        <begin position="279"/>
        <end position="307"/>
    </location>
</feature>
<feature type="region of interest" description="Disordered" evidence="1">
    <location>
        <begin position="849"/>
        <end position="874"/>
    </location>
</feature>
<feature type="compositionally biased region" description="Polar residues" evidence="1">
    <location>
        <begin position="19"/>
        <end position="48"/>
    </location>
</feature>
<feature type="region of interest" description="Disordered" evidence="1">
    <location>
        <begin position="322"/>
        <end position="344"/>
    </location>
</feature>
<name>A0A088RM38_LEIPA</name>
<dbReference type="eggNOG" id="ENOG502S4Q0">
    <property type="taxonomic scope" value="Eukaryota"/>
</dbReference>
<evidence type="ECO:0000313" key="2">
    <source>
        <dbReference type="EMBL" id="AIN96998.1"/>
    </source>
</evidence>
<reference evidence="2 3" key="1">
    <citation type="journal article" date="2015" name="Sci. Rep.">
        <title>The genome of Leishmania panamensis: insights into genomics of the L. (Viannia) subgenus.</title>
        <authorList>
            <person name="Llanes A."/>
            <person name="Restrepo C.M."/>
            <person name="Vecchio G.D."/>
            <person name="Anguizola F.J."/>
            <person name="Lleonart R."/>
        </authorList>
    </citation>
    <scope>NUCLEOTIDE SEQUENCE [LARGE SCALE GENOMIC DNA]</scope>
    <source>
        <strain evidence="2 3">MHOM/PA/94/PSC-1</strain>
    </source>
</reference>
<feature type="region of interest" description="Disordered" evidence="1">
    <location>
        <begin position="2092"/>
        <end position="2177"/>
    </location>
</feature>
<feature type="region of interest" description="Disordered" evidence="1">
    <location>
        <begin position="586"/>
        <end position="638"/>
    </location>
</feature>
<dbReference type="VEuPathDB" id="TriTrypDB:LPAL13_160017600"/>
<dbReference type="KEGG" id="lpan:LPMP_161230"/>
<feature type="region of interest" description="Disordered" evidence="1">
    <location>
        <begin position="2216"/>
        <end position="2252"/>
    </location>
</feature>
<feature type="compositionally biased region" description="Polar residues" evidence="1">
    <location>
        <begin position="595"/>
        <end position="622"/>
    </location>
</feature>
<proteinExistence type="predicted"/>
<accession>A0A088RM38</accession>
<dbReference type="OrthoDB" id="273568at2759"/>
<feature type="region of interest" description="Disordered" evidence="1">
    <location>
        <begin position="1073"/>
        <end position="1153"/>
    </location>
</feature>
<feature type="region of interest" description="Disordered" evidence="1">
    <location>
        <begin position="1"/>
        <end position="74"/>
    </location>
</feature>
<gene>
    <name evidence="2" type="ORF">LPMP_161230</name>
</gene>
<feature type="region of interest" description="Disordered" evidence="1">
    <location>
        <begin position="1178"/>
        <end position="1298"/>
    </location>
</feature>
<feature type="region of interest" description="Disordered" evidence="1">
    <location>
        <begin position="677"/>
        <end position="703"/>
    </location>
</feature>
<feature type="compositionally biased region" description="Polar residues" evidence="1">
    <location>
        <begin position="851"/>
        <end position="860"/>
    </location>
</feature>
<feature type="compositionally biased region" description="Polar residues" evidence="1">
    <location>
        <begin position="1436"/>
        <end position="1452"/>
    </location>
</feature>
<feature type="compositionally biased region" description="Basic and acidic residues" evidence="1">
    <location>
        <begin position="1137"/>
        <end position="1153"/>
    </location>
</feature>
<feature type="compositionally biased region" description="Basic and acidic residues" evidence="1">
    <location>
        <begin position="1095"/>
        <end position="1107"/>
    </location>
</feature>
<dbReference type="EMBL" id="CP009385">
    <property type="protein sequence ID" value="AIN96998.1"/>
    <property type="molecule type" value="Genomic_DNA"/>
</dbReference>
<dbReference type="Proteomes" id="UP000063063">
    <property type="component" value="Chromosome 16"/>
</dbReference>
<feature type="region of interest" description="Disordered" evidence="1">
    <location>
        <begin position="1422"/>
        <end position="1465"/>
    </location>
</feature>
<feature type="compositionally biased region" description="Low complexity" evidence="1">
    <location>
        <begin position="681"/>
        <end position="694"/>
    </location>
</feature>
<feature type="compositionally biased region" description="Basic residues" evidence="1">
    <location>
        <begin position="628"/>
        <end position="637"/>
    </location>
</feature>
<feature type="region of interest" description="Disordered" evidence="1">
    <location>
        <begin position="436"/>
        <end position="459"/>
    </location>
</feature>
<evidence type="ECO:0000313" key="3">
    <source>
        <dbReference type="Proteomes" id="UP000063063"/>
    </source>
</evidence>